<evidence type="ECO:0000259" key="5">
    <source>
        <dbReference type="Pfam" id="PF00296"/>
    </source>
</evidence>
<name>A0ABX0H4F3_9ACTN</name>
<feature type="non-terminal residue" evidence="6">
    <location>
        <position position="1"/>
    </location>
</feature>
<protein>
    <submittedName>
        <fullName evidence="6">LLM class flavin-dependent oxidoreductase</fullName>
    </submittedName>
</protein>
<dbReference type="RefSeq" id="WP_166285027.1">
    <property type="nucleotide sequence ID" value="NZ_JAANNP010000248.1"/>
</dbReference>
<organism evidence="6 7">
    <name type="scientific">Motilibacter deserti</name>
    <dbReference type="NCBI Taxonomy" id="2714956"/>
    <lineage>
        <taxon>Bacteria</taxon>
        <taxon>Bacillati</taxon>
        <taxon>Actinomycetota</taxon>
        <taxon>Actinomycetes</taxon>
        <taxon>Motilibacterales</taxon>
        <taxon>Motilibacteraceae</taxon>
        <taxon>Motilibacter</taxon>
    </lineage>
</organism>
<keyword evidence="1" id="KW-0285">Flavoprotein</keyword>
<dbReference type="SUPFAM" id="SSF51679">
    <property type="entry name" value="Bacterial luciferase-like"/>
    <property type="match status" value="1"/>
</dbReference>
<dbReference type="InterPro" id="IPR011251">
    <property type="entry name" value="Luciferase-like_dom"/>
</dbReference>
<dbReference type="InterPro" id="IPR050172">
    <property type="entry name" value="SsuD_RutA_monooxygenase"/>
</dbReference>
<dbReference type="Gene3D" id="3.20.20.30">
    <property type="entry name" value="Luciferase-like domain"/>
    <property type="match status" value="1"/>
</dbReference>
<evidence type="ECO:0000256" key="3">
    <source>
        <dbReference type="ARBA" id="ARBA00023002"/>
    </source>
</evidence>
<dbReference type="PANTHER" id="PTHR42847:SF4">
    <property type="entry name" value="ALKANESULFONATE MONOOXYGENASE-RELATED"/>
    <property type="match status" value="1"/>
</dbReference>
<dbReference type="Proteomes" id="UP000800981">
    <property type="component" value="Unassembled WGS sequence"/>
</dbReference>
<reference evidence="6 7" key="1">
    <citation type="submission" date="2020-03" db="EMBL/GenBank/DDBJ databases">
        <title>Two novel Motilibacter sp.</title>
        <authorList>
            <person name="Liu S."/>
        </authorList>
    </citation>
    <scope>NUCLEOTIDE SEQUENCE [LARGE SCALE GENOMIC DNA]</scope>
    <source>
        <strain evidence="6 7">E257</strain>
    </source>
</reference>
<evidence type="ECO:0000313" key="6">
    <source>
        <dbReference type="EMBL" id="NHC16625.1"/>
    </source>
</evidence>
<gene>
    <name evidence="6" type="ORF">G9H71_22860</name>
</gene>
<keyword evidence="4" id="KW-0503">Monooxygenase</keyword>
<keyword evidence="2" id="KW-0288">FMN</keyword>
<feature type="domain" description="Luciferase-like" evidence="5">
    <location>
        <begin position="1"/>
        <end position="125"/>
    </location>
</feature>
<comment type="caution">
    <text evidence="6">The sequence shown here is derived from an EMBL/GenBank/DDBJ whole genome shotgun (WGS) entry which is preliminary data.</text>
</comment>
<dbReference type="PANTHER" id="PTHR42847">
    <property type="entry name" value="ALKANESULFONATE MONOOXYGENASE"/>
    <property type="match status" value="1"/>
</dbReference>
<keyword evidence="7" id="KW-1185">Reference proteome</keyword>
<evidence type="ECO:0000313" key="7">
    <source>
        <dbReference type="Proteomes" id="UP000800981"/>
    </source>
</evidence>
<keyword evidence="3" id="KW-0560">Oxidoreductase</keyword>
<evidence type="ECO:0000256" key="4">
    <source>
        <dbReference type="ARBA" id="ARBA00023033"/>
    </source>
</evidence>
<sequence>DDVSAGRITVGLGAGATSFDATVLGAEPLTPRQRADRFAEFVTALDRFLTEPAASFDGSYYSGDEVRTYPGCVQRPRLPFAVAATGPRGMQVAARHGQAWVTYGDPRRAAEMTPEECEATVRAQGTLLDAALAEEGRGPGSIDRLLLTGSTPERPLASVEAFRDMAGRYAALGITDLIVHWPRPDEPYAADPAVLERIATEALPDVAAGRF</sequence>
<accession>A0ABX0H4F3</accession>
<dbReference type="Pfam" id="PF00296">
    <property type="entry name" value="Bac_luciferase"/>
    <property type="match status" value="1"/>
</dbReference>
<dbReference type="InterPro" id="IPR036661">
    <property type="entry name" value="Luciferase-like_sf"/>
</dbReference>
<evidence type="ECO:0000256" key="2">
    <source>
        <dbReference type="ARBA" id="ARBA00022643"/>
    </source>
</evidence>
<proteinExistence type="predicted"/>
<evidence type="ECO:0000256" key="1">
    <source>
        <dbReference type="ARBA" id="ARBA00022630"/>
    </source>
</evidence>
<dbReference type="EMBL" id="JAANNP010000248">
    <property type="protein sequence ID" value="NHC16625.1"/>
    <property type="molecule type" value="Genomic_DNA"/>
</dbReference>